<proteinExistence type="inferred from homology"/>
<dbReference type="PROSITE" id="PS50920">
    <property type="entry name" value="SOLCAR"/>
    <property type="match status" value="3"/>
</dbReference>
<dbReference type="AlphaFoldDB" id="A0A8J9T402"/>
<evidence type="ECO:0000256" key="7">
    <source>
        <dbReference type="ARBA" id="ARBA00023136"/>
    </source>
</evidence>
<keyword evidence="6" id="KW-1133">Transmembrane helix</keyword>
<feature type="repeat" description="Solcar" evidence="8">
    <location>
        <begin position="222"/>
        <end position="319"/>
    </location>
</feature>
<dbReference type="EMBL" id="OU594943">
    <property type="protein sequence ID" value="CAG9283994.1"/>
    <property type="molecule type" value="Genomic_DNA"/>
</dbReference>
<dbReference type="Proteomes" id="UP000836788">
    <property type="component" value="Chromosome 2"/>
</dbReference>
<keyword evidence="5" id="KW-0677">Repeat</keyword>
<feature type="repeat" description="Solcar" evidence="8">
    <location>
        <begin position="7"/>
        <end position="92"/>
    </location>
</feature>
<keyword evidence="7 8" id="KW-0472">Membrane</keyword>
<keyword evidence="3 9" id="KW-0813">Transport</keyword>
<evidence type="ECO:0000256" key="4">
    <source>
        <dbReference type="ARBA" id="ARBA00022692"/>
    </source>
</evidence>
<evidence type="ECO:0000256" key="2">
    <source>
        <dbReference type="ARBA" id="ARBA00006375"/>
    </source>
</evidence>
<evidence type="ECO:0000256" key="5">
    <source>
        <dbReference type="ARBA" id="ARBA00022737"/>
    </source>
</evidence>
<dbReference type="InterPro" id="IPR023395">
    <property type="entry name" value="MCP_dom_sf"/>
</dbReference>
<keyword evidence="4 8" id="KW-0812">Transmembrane</keyword>
<gene>
    <name evidence="10" type="ORF">PTTT1_LOCUS24555</name>
</gene>
<evidence type="ECO:0008006" key="11">
    <source>
        <dbReference type="Google" id="ProtNLM"/>
    </source>
</evidence>
<sequence>MAERLEESILPNVLGSACAGIIARISTHPLDTTKARLQAQSAPRYRGPVDALAQTARAEGITGLYRGFGAVIIGGTPGTVLYLCSYDFVKKGLSQAWESRMNQPMEGTGADFAVHFTAGMLAETIACIIYVPVDVVKERMQVQQGLQSSPSAYKSSWDAFQKIARSEGITGIYKGYTATLGSFGPFSALYFVFYEKLKRSSCQYVSREPYTISGSLGRNTELPFPWVVGCSAGAGALASWLTSPLDMAKLRLQVQRGHIAQHASSLAPVTSYRGVWDCLKQAHKRDGFRGLFRGAGARVLHFAPATTITMTSYEMCRSLFAGIGGA</sequence>
<dbReference type="Pfam" id="PF00153">
    <property type="entry name" value="Mito_carr"/>
    <property type="match status" value="3"/>
</dbReference>
<evidence type="ECO:0000256" key="3">
    <source>
        <dbReference type="ARBA" id="ARBA00022448"/>
    </source>
</evidence>
<dbReference type="SUPFAM" id="SSF103506">
    <property type="entry name" value="Mitochondrial carrier"/>
    <property type="match status" value="1"/>
</dbReference>
<comment type="subcellular location">
    <subcellularLocation>
        <location evidence="1">Membrane</location>
        <topology evidence="1">Multi-pass membrane protein</topology>
    </subcellularLocation>
</comment>
<comment type="similarity">
    <text evidence="2 9">Belongs to the mitochondrial carrier (TC 2.A.29) family.</text>
</comment>
<organism evidence="10">
    <name type="scientific">Phaeodactylum tricornutum</name>
    <name type="common">Diatom</name>
    <dbReference type="NCBI Taxonomy" id="2850"/>
    <lineage>
        <taxon>Eukaryota</taxon>
        <taxon>Sar</taxon>
        <taxon>Stramenopiles</taxon>
        <taxon>Ochrophyta</taxon>
        <taxon>Bacillariophyta</taxon>
        <taxon>Bacillariophyceae</taxon>
        <taxon>Bacillariophycidae</taxon>
        <taxon>Naviculales</taxon>
        <taxon>Phaeodactylaceae</taxon>
        <taxon>Phaeodactylum</taxon>
    </lineage>
</organism>
<evidence type="ECO:0000256" key="8">
    <source>
        <dbReference type="PROSITE-ProRule" id="PRU00282"/>
    </source>
</evidence>
<evidence type="ECO:0000313" key="10">
    <source>
        <dbReference type="EMBL" id="CAG9283994.1"/>
    </source>
</evidence>
<dbReference type="Gene3D" id="1.50.40.10">
    <property type="entry name" value="Mitochondrial carrier domain"/>
    <property type="match status" value="2"/>
</dbReference>
<reference evidence="10" key="1">
    <citation type="submission" date="2022-02" db="EMBL/GenBank/DDBJ databases">
        <authorList>
            <person name="Giguere J D."/>
        </authorList>
    </citation>
    <scope>NUCLEOTIDE SEQUENCE</scope>
    <source>
        <strain evidence="10">CCAP 1055/1</strain>
    </source>
</reference>
<dbReference type="InterPro" id="IPR018108">
    <property type="entry name" value="MCP_transmembrane"/>
</dbReference>
<name>A0A8J9T402_PHATR</name>
<accession>A0A8J9T402</accession>
<evidence type="ECO:0000256" key="1">
    <source>
        <dbReference type="ARBA" id="ARBA00004141"/>
    </source>
</evidence>
<protein>
    <recommendedName>
        <fullName evidence="11">Mitochondrial carrier</fullName>
    </recommendedName>
</protein>
<evidence type="ECO:0000256" key="9">
    <source>
        <dbReference type="RuleBase" id="RU000488"/>
    </source>
</evidence>
<dbReference type="GO" id="GO:0016020">
    <property type="term" value="C:membrane"/>
    <property type="evidence" value="ECO:0007669"/>
    <property type="project" value="UniProtKB-SubCell"/>
</dbReference>
<feature type="repeat" description="Solcar" evidence="8">
    <location>
        <begin position="110"/>
        <end position="200"/>
    </location>
</feature>
<dbReference type="PANTHER" id="PTHR45667">
    <property type="entry name" value="S-ADENOSYLMETHIONINE MITOCHONDRIAL CARRIER PROTEIN"/>
    <property type="match status" value="1"/>
</dbReference>
<evidence type="ECO:0000256" key="6">
    <source>
        <dbReference type="ARBA" id="ARBA00022989"/>
    </source>
</evidence>
<dbReference type="PROSITE" id="PS51257">
    <property type="entry name" value="PROKAR_LIPOPROTEIN"/>
    <property type="match status" value="1"/>
</dbReference>